<proteinExistence type="predicted"/>
<organism evidence="1">
    <name type="scientific">Brassica napus</name>
    <name type="common">Rape</name>
    <dbReference type="NCBI Taxonomy" id="3708"/>
    <lineage>
        <taxon>Eukaryota</taxon>
        <taxon>Viridiplantae</taxon>
        <taxon>Streptophyta</taxon>
        <taxon>Embryophyta</taxon>
        <taxon>Tracheophyta</taxon>
        <taxon>Spermatophyta</taxon>
        <taxon>Magnoliopsida</taxon>
        <taxon>eudicotyledons</taxon>
        <taxon>Gunneridae</taxon>
        <taxon>Pentapetalae</taxon>
        <taxon>rosids</taxon>
        <taxon>malvids</taxon>
        <taxon>Brassicales</taxon>
        <taxon>Brassicaceae</taxon>
        <taxon>Brassiceae</taxon>
        <taxon>Brassica</taxon>
    </lineage>
</organism>
<accession>A0A816UYE9</accession>
<protein>
    <submittedName>
        <fullName evidence="1">(rape) hypothetical protein</fullName>
    </submittedName>
</protein>
<dbReference type="AlphaFoldDB" id="A0A816UYE9"/>
<dbReference type="Proteomes" id="UP001295469">
    <property type="component" value="Chromosome C08"/>
</dbReference>
<feature type="non-terminal residue" evidence="1">
    <location>
        <position position="97"/>
    </location>
</feature>
<gene>
    <name evidence="1" type="ORF">DARMORV10_C08P35750.1</name>
</gene>
<dbReference type="EMBL" id="HG994372">
    <property type="protein sequence ID" value="CAF2113292.1"/>
    <property type="molecule type" value="Genomic_DNA"/>
</dbReference>
<evidence type="ECO:0000313" key="1">
    <source>
        <dbReference type="EMBL" id="CAF2113292.1"/>
    </source>
</evidence>
<name>A0A816UYE9_BRANA</name>
<sequence>YTDGSKRKYGTVKKAGELMRVDMLPLDKKAGCCSNTFSGSGGSDCQDRGRTSRKYFCFISNIRLKSCAISLIFNSILKPSWKIGSQQKTHFWVYIFW</sequence>
<reference evidence="1" key="1">
    <citation type="submission" date="2021-01" db="EMBL/GenBank/DDBJ databases">
        <authorList>
            <consortium name="Genoscope - CEA"/>
            <person name="William W."/>
        </authorList>
    </citation>
    <scope>NUCLEOTIDE SEQUENCE</scope>
</reference>